<evidence type="ECO:0000313" key="17">
    <source>
        <dbReference type="Proteomes" id="UP000694001"/>
    </source>
</evidence>
<feature type="binding site" evidence="13">
    <location>
        <position position="161"/>
    </location>
    <ligand>
        <name>Mg(2+)</name>
        <dbReference type="ChEBI" id="CHEBI:18420"/>
        <label>1</label>
    </ligand>
</feature>
<sequence>MAELSLPSDPRVTIHEVETLWHGRNALQRVSFSFRGFRGELRGPARWELLRRGRAVAVVPYDPVRDTVVLIEQFRLPALAAGLEPWLVEVAAGLADGDEPDEAVAVRETLEETGLSVTALERAGRFLLSPGVADETITVFAGRVDAPPGEAGHAGLAHEHEDIRVFAVPAESAFAMIAEGRIVNISTALALFWLQANRERLRRAWAA</sequence>
<accession>A0A975U1J2</accession>
<dbReference type="GO" id="GO:0019144">
    <property type="term" value="F:ADP-sugar diphosphatase activity"/>
    <property type="evidence" value="ECO:0007669"/>
    <property type="project" value="TreeGrafter"/>
</dbReference>
<evidence type="ECO:0000313" key="16">
    <source>
        <dbReference type="EMBL" id="QXM24617.1"/>
    </source>
</evidence>
<evidence type="ECO:0000256" key="3">
    <source>
        <dbReference type="ARBA" id="ARBA00012453"/>
    </source>
</evidence>
<evidence type="ECO:0000259" key="15">
    <source>
        <dbReference type="PROSITE" id="PS51462"/>
    </source>
</evidence>
<dbReference type="RefSeq" id="WP_218285674.1">
    <property type="nucleotide sequence ID" value="NZ_CP076448.1"/>
</dbReference>
<dbReference type="InterPro" id="IPR004385">
    <property type="entry name" value="NDP_pyrophosphatase"/>
</dbReference>
<gene>
    <name evidence="16" type="ORF">KO353_15515</name>
</gene>
<evidence type="ECO:0000256" key="1">
    <source>
        <dbReference type="ARBA" id="ARBA00001946"/>
    </source>
</evidence>
<keyword evidence="5 13" id="KW-0479">Metal-binding</keyword>
<evidence type="ECO:0000256" key="13">
    <source>
        <dbReference type="PIRSR" id="PIRSR604385-2"/>
    </source>
</evidence>
<name>A0A975U1J2_9PROT</name>
<evidence type="ECO:0000256" key="10">
    <source>
        <dbReference type="ARBA" id="ARBA00030308"/>
    </source>
</evidence>
<evidence type="ECO:0000256" key="6">
    <source>
        <dbReference type="ARBA" id="ARBA00022801"/>
    </source>
</evidence>
<evidence type="ECO:0000256" key="8">
    <source>
        <dbReference type="ARBA" id="ARBA00025164"/>
    </source>
</evidence>
<dbReference type="PROSITE" id="PS51462">
    <property type="entry name" value="NUDIX"/>
    <property type="match status" value="1"/>
</dbReference>
<dbReference type="GO" id="GO:0005829">
    <property type="term" value="C:cytosol"/>
    <property type="evidence" value="ECO:0007669"/>
    <property type="project" value="TreeGrafter"/>
</dbReference>
<comment type="similarity">
    <text evidence="2">Belongs to the Nudix hydrolase family. NudF subfamily.</text>
</comment>
<dbReference type="GO" id="GO:0047631">
    <property type="term" value="F:ADP-ribose diphosphatase activity"/>
    <property type="evidence" value="ECO:0007669"/>
    <property type="project" value="UniProtKB-EC"/>
</dbReference>
<keyword evidence="17" id="KW-1185">Reference proteome</keyword>
<protein>
    <recommendedName>
        <fullName evidence="4">ADP-ribose pyrophosphatase</fullName>
        <ecNumber evidence="3">3.6.1.13</ecNumber>
    </recommendedName>
    <alternativeName>
        <fullName evidence="9">ADP-ribose diphosphatase</fullName>
    </alternativeName>
    <alternativeName>
        <fullName evidence="11">ADP-ribose phosphohydrolase</fullName>
    </alternativeName>
    <alternativeName>
        <fullName evidence="10">Adenosine diphosphoribose pyrophosphatase</fullName>
    </alternativeName>
</protein>
<evidence type="ECO:0000256" key="14">
    <source>
        <dbReference type="PIRSR" id="PIRSR604385-3"/>
    </source>
</evidence>
<reference evidence="16" key="1">
    <citation type="submission" date="2021-06" db="EMBL/GenBank/DDBJ databases">
        <title>Elioraea tepida, sp. nov., a moderately thermophilic aerobic anoxygenic phototrophic bacterium isolated from an alkaline siliceous hot spring mat community in Yellowstone National Park, WY, USA.</title>
        <authorList>
            <person name="Saini M.K."/>
            <person name="Yoshida S."/>
            <person name="Sebastian A."/>
            <person name="Hirose S."/>
            <person name="Hara E."/>
            <person name="Tamaki H."/>
            <person name="Soulier N.T."/>
            <person name="Albert I."/>
            <person name="Hanada S."/>
            <person name="Bryant D.A."/>
            <person name="Tank M."/>
        </authorList>
    </citation>
    <scope>NUCLEOTIDE SEQUENCE</scope>
    <source>
        <strain evidence="16">MS-P2</strain>
    </source>
</reference>
<dbReference type="GO" id="GO:0006753">
    <property type="term" value="P:nucleoside phosphate metabolic process"/>
    <property type="evidence" value="ECO:0007669"/>
    <property type="project" value="TreeGrafter"/>
</dbReference>
<evidence type="ECO:0000256" key="11">
    <source>
        <dbReference type="ARBA" id="ARBA00033056"/>
    </source>
</evidence>
<comment type="catalytic activity">
    <reaction evidence="12">
        <text>ADP-D-ribose + H2O = D-ribose 5-phosphate + AMP + 2 H(+)</text>
        <dbReference type="Rhea" id="RHEA:10412"/>
        <dbReference type="ChEBI" id="CHEBI:15377"/>
        <dbReference type="ChEBI" id="CHEBI:15378"/>
        <dbReference type="ChEBI" id="CHEBI:57967"/>
        <dbReference type="ChEBI" id="CHEBI:78346"/>
        <dbReference type="ChEBI" id="CHEBI:456215"/>
        <dbReference type="EC" id="3.6.1.13"/>
    </reaction>
</comment>
<evidence type="ECO:0000256" key="4">
    <source>
        <dbReference type="ARBA" id="ARBA00013297"/>
    </source>
</evidence>
<dbReference type="Proteomes" id="UP000694001">
    <property type="component" value="Chromosome"/>
</dbReference>
<dbReference type="KEGG" id="elio:KO353_15515"/>
<keyword evidence="7 13" id="KW-0460">Magnesium</keyword>
<comment type="cofactor">
    <cofactor evidence="1 13">
        <name>Mg(2+)</name>
        <dbReference type="ChEBI" id="CHEBI:18420"/>
    </cofactor>
</comment>
<dbReference type="NCBIfam" id="TIGR00052">
    <property type="entry name" value="nudix-type nucleoside diphosphatase, YffH/AdpP family"/>
    <property type="match status" value="1"/>
</dbReference>
<dbReference type="EC" id="3.6.1.13" evidence="3"/>
<comment type="function">
    <text evidence="8">Acts on ADP-mannose and ADP-glucose as well as ADP-ribose. Prevents glycogen biosynthesis. The reaction catalyzed by this enzyme is a limiting step of the gluconeogenic process.</text>
</comment>
<dbReference type="PROSITE" id="PS00893">
    <property type="entry name" value="NUDIX_BOX"/>
    <property type="match status" value="1"/>
</dbReference>
<feature type="binding site" evidence="13">
    <location>
        <position position="112"/>
    </location>
    <ligand>
        <name>Mg(2+)</name>
        <dbReference type="ChEBI" id="CHEBI:18420"/>
        <label>1</label>
    </ligand>
</feature>
<evidence type="ECO:0000256" key="7">
    <source>
        <dbReference type="ARBA" id="ARBA00022842"/>
    </source>
</evidence>
<dbReference type="GO" id="GO:0019693">
    <property type="term" value="P:ribose phosphate metabolic process"/>
    <property type="evidence" value="ECO:0007669"/>
    <property type="project" value="TreeGrafter"/>
</dbReference>
<dbReference type="PANTHER" id="PTHR11839:SF5">
    <property type="entry name" value="ADP-RIBOSE PYROPHOSPHATASE"/>
    <property type="match status" value="1"/>
</dbReference>
<keyword evidence="6" id="KW-0378">Hydrolase</keyword>
<feature type="binding site" evidence="13">
    <location>
        <position position="92"/>
    </location>
    <ligand>
        <name>Mg(2+)</name>
        <dbReference type="ChEBI" id="CHEBI:18420"/>
        <label>1</label>
    </ligand>
</feature>
<dbReference type="InterPro" id="IPR000086">
    <property type="entry name" value="NUDIX_hydrolase_dom"/>
</dbReference>
<dbReference type="Pfam" id="PF00293">
    <property type="entry name" value="NUDIX"/>
    <property type="match status" value="1"/>
</dbReference>
<feature type="domain" description="Nudix hydrolase" evidence="15">
    <location>
        <begin position="51"/>
        <end position="195"/>
    </location>
</feature>
<dbReference type="AlphaFoldDB" id="A0A975U1J2"/>
<dbReference type="InterPro" id="IPR020084">
    <property type="entry name" value="NUDIX_hydrolase_CS"/>
</dbReference>
<dbReference type="EMBL" id="CP076448">
    <property type="protein sequence ID" value="QXM24617.1"/>
    <property type="molecule type" value="Genomic_DNA"/>
</dbReference>
<feature type="short sequence motif" description="Nudix box" evidence="14">
    <location>
        <begin position="93"/>
        <end position="115"/>
    </location>
</feature>
<evidence type="ECO:0000256" key="12">
    <source>
        <dbReference type="ARBA" id="ARBA00049546"/>
    </source>
</evidence>
<evidence type="ECO:0000256" key="2">
    <source>
        <dbReference type="ARBA" id="ARBA00007482"/>
    </source>
</evidence>
<dbReference type="CDD" id="cd24155">
    <property type="entry name" value="NUDIX_ADPRase"/>
    <property type="match status" value="1"/>
</dbReference>
<dbReference type="GO" id="GO:0046872">
    <property type="term" value="F:metal ion binding"/>
    <property type="evidence" value="ECO:0007669"/>
    <property type="project" value="UniProtKB-KW"/>
</dbReference>
<feature type="binding site" evidence="13">
    <location>
        <position position="108"/>
    </location>
    <ligand>
        <name>Mg(2+)</name>
        <dbReference type="ChEBI" id="CHEBI:18420"/>
        <label>1</label>
    </ligand>
</feature>
<proteinExistence type="inferred from homology"/>
<organism evidence="16 17">
    <name type="scientific">Elioraea tepida</name>
    <dbReference type="NCBI Taxonomy" id="2843330"/>
    <lineage>
        <taxon>Bacteria</taxon>
        <taxon>Pseudomonadati</taxon>
        <taxon>Pseudomonadota</taxon>
        <taxon>Alphaproteobacteria</taxon>
        <taxon>Acetobacterales</taxon>
        <taxon>Elioraeaceae</taxon>
        <taxon>Elioraea</taxon>
    </lineage>
</organism>
<evidence type="ECO:0000256" key="5">
    <source>
        <dbReference type="ARBA" id="ARBA00022723"/>
    </source>
</evidence>
<evidence type="ECO:0000256" key="9">
    <source>
        <dbReference type="ARBA" id="ARBA00030162"/>
    </source>
</evidence>
<dbReference type="PANTHER" id="PTHR11839">
    <property type="entry name" value="UDP/ADP-SUGAR PYROPHOSPHATASE"/>
    <property type="match status" value="1"/>
</dbReference>